<comment type="subcellular location">
    <subcellularLocation>
        <location evidence="1 10">Cytoplasm</location>
    </subcellularLocation>
</comment>
<dbReference type="SMART" id="SM00480">
    <property type="entry name" value="POL3Bc"/>
    <property type="match status" value="1"/>
</dbReference>
<evidence type="ECO:0000313" key="15">
    <source>
        <dbReference type="Proteomes" id="UP000623681"/>
    </source>
</evidence>
<feature type="domain" description="DNA polymerase III beta sliding clamp N-terminal" evidence="11">
    <location>
        <begin position="1"/>
        <end position="123"/>
    </location>
</feature>
<dbReference type="Pfam" id="PF02768">
    <property type="entry name" value="DNA_pol3_beta_3"/>
    <property type="match status" value="1"/>
</dbReference>
<dbReference type="SUPFAM" id="SSF55979">
    <property type="entry name" value="DNA clamp"/>
    <property type="match status" value="3"/>
</dbReference>
<evidence type="ECO:0000313" key="14">
    <source>
        <dbReference type="EMBL" id="MBL4930484.1"/>
    </source>
</evidence>
<dbReference type="Gene3D" id="3.70.10.10">
    <property type="match status" value="1"/>
</dbReference>
<evidence type="ECO:0000259" key="13">
    <source>
        <dbReference type="Pfam" id="PF02768"/>
    </source>
</evidence>
<protein>
    <recommendedName>
        <fullName evidence="3 10">Beta sliding clamp</fullName>
    </recommendedName>
</protein>
<dbReference type="EMBL" id="JAESWA010000010">
    <property type="protein sequence ID" value="MBL4930484.1"/>
    <property type="molecule type" value="Genomic_DNA"/>
</dbReference>
<evidence type="ECO:0000256" key="9">
    <source>
        <dbReference type="ARBA" id="ARBA00023125"/>
    </source>
</evidence>
<evidence type="ECO:0000256" key="2">
    <source>
        <dbReference type="ARBA" id="ARBA00010752"/>
    </source>
</evidence>
<feature type="domain" description="DNA polymerase III beta sliding clamp C-terminal" evidence="13">
    <location>
        <begin position="247"/>
        <end position="367"/>
    </location>
</feature>
<dbReference type="Proteomes" id="UP000623681">
    <property type="component" value="Unassembled WGS sequence"/>
</dbReference>
<comment type="subunit">
    <text evidence="10">Forms a ring-shaped head-to-tail homodimer around DNA.</text>
</comment>
<keyword evidence="15" id="KW-1185">Reference proteome</keyword>
<dbReference type="InterPro" id="IPR022634">
    <property type="entry name" value="DNA_polIII_beta_N"/>
</dbReference>
<reference evidence="14" key="1">
    <citation type="submission" date="2021-01" db="EMBL/GenBank/DDBJ databases">
        <title>Genome public.</title>
        <authorList>
            <person name="Liu C."/>
            <person name="Sun Q."/>
        </authorList>
    </citation>
    <scope>NUCLEOTIDE SEQUENCE</scope>
    <source>
        <strain evidence="14">YIM B02565</strain>
    </source>
</reference>
<evidence type="ECO:0000256" key="8">
    <source>
        <dbReference type="ARBA" id="ARBA00022932"/>
    </source>
</evidence>
<evidence type="ECO:0000256" key="10">
    <source>
        <dbReference type="PIRNR" id="PIRNR000804"/>
    </source>
</evidence>
<dbReference type="NCBIfam" id="TIGR00663">
    <property type="entry name" value="dnan"/>
    <property type="match status" value="1"/>
</dbReference>
<dbReference type="GO" id="GO:0003677">
    <property type="term" value="F:DNA binding"/>
    <property type="evidence" value="ECO:0007669"/>
    <property type="project" value="UniProtKB-UniRule"/>
</dbReference>
<comment type="function">
    <text evidence="10">Confers DNA tethering and processivity to DNA polymerases and other proteins. Acts as a clamp, forming a ring around DNA (a reaction catalyzed by the clamp-loading complex) which diffuses in an ATP-independent manner freely and bidirectionally along dsDNA. Initially characterized for its ability to contact the catalytic subunit of DNA polymerase III (Pol III), a complex, multichain enzyme responsible for most of the replicative synthesis in bacteria; Pol III exhibits 3'-5' exonuclease proofreading activity. The beta chain is required for initiation of replication as well as for processivity of DNA replication.</text>
</comment>
<dbReference type="Pfam" id="PF00712">
    <property type="entry name" value="DNA_pol3_beta"/>
    <property type="match status" value="1"/>
</dbReference>
<keyword evidence="4 10" id="KW-0963">Cytoplasm</keyword>
<dbReference type="RefSeq" id="WP_202765868.1">
    <property type="nucleotide sequence ID" value="NZ_JAESWA010000010.1"/>
</dbReference>
<dbReference type="InterPro" id="IPR046938">
    <property type="entry name" value="DNA_clamp_sf"/>
</dbReference>
<evidence type="ECO:0000256" key="3">
    <source>
        <dbReference type="ARBA" id="ARBA00021035"/>
    </source>
</evidence>
<evidence type="ECO:0000259" key="11">
    <source>
        <dbReference type="Pfam" id="PF00712"/>
    </source>
</evidence>
<dbReference type="PANTHER" id="PTHR30478">
    <property type="entry name" value="DNA POLYMERASE III SUBUNIT BETA"/>
    <property type="match status" value="1"/>
</dbReference>
<accession>A0A937FCA7</accession>
<dbReference type="GO" id="GO:0008408">
    <property type="term" value="F:3'-5' exonuclease activity"/>
    <property type="evidence" value="ECO:0007669"/>
    <property type="project" value="InterPro"/>
</dbReference>
<keyword evidence="8 10" id="KW-0239">DNA-directed DNA polymerase</keyword>
<keyword evidence="6 10" id="KW-0548">Nucleotidyltransferase</keyword>
<evidence type="ECO:0000256" key="7">
    <source>
        <dbReference type="ARBA" id="ARBA00022705"/>
    </source>
</evidence>
<evidence type="ECO:0000256" key="6">
    <source>
        <dbReference type="ARBA" id="ARBA00022695"/>
    </source>
</evidence>
<dbReference type="GO" id="GO:0006271">
    <property type="term" value="P:DNA strand elongation involved in DNA replication"/>
    <property type="evidence" value="ECO:0007669"/>
    <property type="project" value="TreeGrafter"/>
</dbReference>
<evidence type="ECO:0000256" key="1">
    <source>
        <dbReference type="ARBA" id="ARBA00004496"/>
    </source>
</evidence>
<dbReference type="InterPro" id="IPR022637">
    <property type="entry name" value="DNA_polIII_beta_cen"/>
</dbReference>
<dbReference type="GO" id="GO:0005737">
    <property type="term" value="C:cytoplasm"/>
    <property type="evidence" value="ECO:0007669"/>
    <property type="project" value="UniProtKB-SubCell"/>
</dbReference>
<keyword evidence="9" id="KW-0238">DNA-binding</keyword>
<dbReference type="Pfam" id="PF02767">
    <property type="entry name" value="DNA_pol3_beta_2"/>
    <property type="match status" value="1"/>
</dbReference>
<dbReference type="AlphaFoldDB" id="A0A937FCA7"/>
<comment type="caution">
    <text evidence="14">The sequence shown here is derived from an EMBL/GenBank/DDBJ whole genome shotgun (WGS) entry which is preliminary data.</text>
</comment>
<dbReference type="PANTHER" id="PTHR30478:SF0">
    <property type="entry name" value="BETA SLIDING CLAMP"/>
    <property type="match status" value="1"/>
</dbReference>
<organism evidence="14 15">
    <name type="scientific">Clostridium paridis</name>
    <dbReference type="NCBI Taxonomy" id="2803863"/>
    <lineage>
        <taxon>Bacteria</taxon>
        <taxon>Bacillati</taxon>
        <taxon>Bacillota</taxon>
        <taxon>Clostridia</taxon>
        <taxon>Eubacteriales</taxon>
        <taxon>Clostridiaceae</taxon>
        <taxon>Clostridium</taxon>
    </lineage>
</organism>
<dbReference type="GO" id="GO:0009360">
    <property type="term" value="C:DNA polymerase III complex"/>
    <property type="evidence" value="ECO:0007669"/>
    <property type="project" value="InterPro"/>
</dbReference>
<proteinExistence type="inferred from homology"/>
<feature type="domain" description="DNA polymerase III beta sliding clamp central" evidence="12">
    <location>
        <begin position="133"/>
        <end position="243"/>
    </location>
</feature>
<dbReference type="PIRSF" id="PIRSF000804">
    <property type="entry name" value="DNA_pol_III_b"/>
    <property type="match status" value="1"/>
</dbReference>
<dbReference type="InterPro" id="IPR022635">
    <property type="entry name" value="DNA_polIII_beta_C"/>
</dbReference>
<dbReference type="GO" id="GO:0003887">
    <property type="term" value="F:DNA-directed DNA polymerase activity"/>
    <property type="evidence" value="ECO:0007669"/>
    <property type="project" value="UniProtKB-UniRule"/>
</dbReference>
<evidence type="ECO:0000256" key="4">
    <source>
        <dbReference type="ARBA" id="ARBA00022490"/>
    </source>
</evidence>
<dbReference type="Gene3D" id="3.10.150.10">
    <property type="entry name" value="DNA Polymerase III, subunit A, domain 2"/>
    <property type="match status" value="1"/>
</dbReference>
<gene>
    <name evidence="14" type="ORF">JK634_01500</name>
</gene>
<comment type="similarity">
    <text evidence="2 10">Belongs to the beta sliding clamp family.</text>
</comment>
<sequence>MKFICEKSKLQDAISIAQKAITGKSTMPILEGVYLNAKDSKLTLIGSDVDVSIETIIDSEVIEPGSIVVDAKIFGEIIRKLPNDLVTIETLGVEEGNNIIQITCKKSVFNLVHMNPSDFPELPAINETKLFSIPQNLLKNMIKGTSFAIAQDETRPILQGILFEVNNSYLNLVALDGYRLATRSELIDSENTISSVIPGKTLNEVAKILEDSEDVVDITFTTNHILFNLGETKVISRLLEGEFIKYKSLLPQEYKGLVTVNRQDLQNCIERASLMAKEGNTNLIKFELVGDTLIITSNSQLGKVREEVGVNLQGDEIQIAFNSRYLIDVLKVMDSDEVMLELTSSVSPCVIRSNETDNSKYLVLPVRLAR</sequence>
<evidence type="ECO:0000259" key="12">
    <source>
        <dbReference type="Pfam" id="PF02767"/>
    </source>
</evidence>
<name>A0A937FCA7_9CLOT</name>
<keyword evidence="5 10" id="KW-0808">Transferase</keyword>
<keyword evidence="7 10" id="KW-0235">DNA replication</keyword>
<evidence type="ECO:0000256" key="5">
    <source>
        <dbReference type="ARBA" id="ARBA00022679"/>
    </source>
</evidence>
<dbReference type="InterPro" id="IPR001001">
    <property type="entry name" value="DNA_polIII_beta"/>
</dbReference>
<dbReference type="CDD" id="cd00140">
    <property type="entry name" value="beta_clamp"/>
    <property type="match status" value="1"/>
</dbReference>